<keyword evidence="1" id="KW-0346">Stress response</keyword>
<comment type="caution">
    <text evidence="6">The sequence shown here is derived from an EMBL/GenBank/DDBJ whole genome shotgun (WGS) entry which is preliminary data.</text>
</comment>
<dbReference type="CDD" id="cd06464">
    <property type="entry name" value="ACD_sHsps-like"/>
    <property type="match status" value="1"/>
</dbReference>
<evidence type="ECO:0000256" key="4">
    <source>
        <dbReference type="SAM" id="MobiDB-lite"/>
    </source>
</evidence>
<dbReference type="InterPro" id="IPR002068">
    <property type="entry name" value="A-crystallin/Hsp20_dom"/>
</dbReference>
<dbReference type="PANTHER" id="PTHR46733">
    <property type="entry name" value="26.5 KDA HEAT SHOCK PROTEIN, MITOCHONDRIAL"/>
    <property type="match status" value="1"/>
</dbReference>
<keyword evidence="7" id="KW-1185">Reference proteome</keyword>
<evidence type="ECO:0000256" key="3">
    <source>
        <dbReference type="RuleBase" id="RU003616"/>
    </source>
</evidence>
<dbReference type="Gene3D" id="2.60.40.790">
    <property type="match status" value="1"/>
</dbReference>
<dbReference type="AlphaFoldDB" id="A0AAD5SLG2"/>
<sequence length="195" mass="21993">MGLFSFVFKVGIVAYAIECFHAKSHEYRWNCQSASHQVIEDVSSPTQETTPKVRQWLQEAHEAWHSQNNGTGEQWPGWRFRNNRRVITRPEISSTDLPNGRTSLEIDVPGISKDNLILTVNEHEKIVILSGKSSESSAVAGDSKDAGNRRERRVEARIKLPGTADVSDLKANIENGVLRVDIGKKEFEGRRIEIQ</sequence>
<gene>
    <name evidence="6" type="ORF">HK100_010083</name>
</gene>
<evidence type="ECO:0000256" key="2">
    <source>
        <dbReference type="PROSITE-ProRule" id="PRU00285"/>
    </source>
</evidence>
<feature type="domain" description="SHSP" evidence="5">
    <location>
        <begin position="83"/>
        <end position="195"/>
    </location>
</feature>
<feature type="region of interest" description="Disordered" evidence="4">
    <location>
        <begin position="131"/>
        <end position="151"/>
    </location>
</feature>
<comment type="similarity">
    <text evidence="2 3">Belongs to the small heat shock protein (HSP20) family.</text>
</comment>
<feature type="compositionally biased region" description="Basic and acidic residues" evidence="4">
    <location>
        <begin position="142"/>
        <end position="151"/>
    </location>
</feature>
<dbReference type="GO" id="GO:0009408">
    <property type="term" value="P:response to heat"/>
    <property type="evidence" value="ECO:0007669"/>
    <property type="project" value="InterPro"/>
</dbReference>
<dbReference type="Pfam" id="PF00011">
    <property type="entry name" value="HSP20"/>
    <property type="match status" value="1"/>
</dbReference>
<dbReference type="PANTHER" id="PTHR46733:SF4">
    <property type="entry name" value="HEAT SHOCK PROTEIN 21, CHLOROPLASTIC"/>
    <property type="match status" value="1"/>
</dbReference>
<accession>A0AAD5SLG2</accession>
<evidence type="ECO:0000313" key="6">
    <source>
        <dbReference type="EMBL" id="KAJ3080699.1"/>
    </source>
</evidence>
<proteinExistence type="inferred from homology"/>
<name>A0AAD5SLG2_9FUNG</name>
<evidence type="ECO:0000313" key="7">
    <source>
        <dbReference type="Proteomes" id="UP001211907"/>
    </source>
</evidence>
<dbReference type="SUPFAM" id="SSF49764">
    <property type="entry name" value="HSP20-like chaperones"/>
    <property type="match status" value="1"/>
</dbReference>
<protein>
    <recommendedName>
        <fullName evidence="5">SHSP domain-containing protein</fullName>
    </recommendedName>
</protein>
<evidence type="ECO:0000256" key="1">
    <source>
        <dbReference type="ARBA" id="ARBA00023016"/>
    </source>
</evidence>
<evidence type="ECO:0000259" key="5">
    <source>
        <dbReference type="PROSITE" id="PS01031"/>
    </source>
</evidence>
<reference evidence="6" key="1">
    <citation type="submission" date="2020-05" db="EMBL/GenBank/DDBJ databases">
        <title>Phylogenomic resolution of chytrid fungi.</title>
        <authorList>
            <person name="Stajich J.E."/>
            <person name="Amses K."/>
            <person name="Simmons R."/>
            <person name="Seto K."/>
            <person name="Myers J."/>
            <person name="Bonds A."/>
            <person name="Quandt C.A."/>
            <person name="Barry K."/>
            <person name="Liu P."/>
            <person name="Grigoriev I."/>
            <person name="Longcore J.E."/>
            <person name="James T.Y."/>
        </authorList>
    </citation>
    <scope>NUCLEOTIDE SEQUENCE</scope>
    <source>
        <strain evidence="6">JEL0513</strain>
    </source>
</reference>
<dbReference type="InterPro" id="IPR044587">
    <property type="entry name" value="HSP21-like"/>
</dbReference>
<dbReference type="InterPro" id="IPR008978">
    <property type="entry name" value="HSP20-like_chaperone"/>
</dbReference>
<dbReference type="PROSITE" id="PS01031">
    <property type="entry name" value="SHSP"/>
    <property type="match status" value="1"/>
</dbReference>
<dbReference type="EMBL" id="JADGJH010005410">
    <property type="protein sequence ID" value="KAJ3080699.1"/>
    <property type="molecule type" value="Genomic_DNA"/>
</dbReference>
<organism evidence="6 7">
    <name type="scientific">Physocladia obscura</name>
    <dbReference type="NCBI Taxonomy" id="109957"/>
    <lineage>
        <taxon>Eukaryota</taxon>
        <taxon>Fungi</taxon>
        <taxon>Fungi incertae sedis</taxon>
        <taxon>Chytridiomycota</taxon>
        <taxon>Chytridiomycota incertae sedis</taxon>
        <taxon>Chytridiomycetes</taxon>
        <taxon>Chytridiales</taxon>
        <taxon>Chytriomycetaceae</taxon>
        <taxon>Physocladia</taxon>
    </lineage>
</organism>
<dbReference type="Proteomes" id="UP001211907">
    <property type="component" value="Unassembled WGS sequence"/>
</dbReference>